<reference key="1">
    <citation type="submission" date="2009-08" db="EMBL/GenBank/DDBJ databases">
        <title>The genome sequence of Spirochaeta thermophila DSM6192.</title>
        <authorList>
            <person name="Angelov A."/>
            <person name="Mientus M."/>
            <person name="Wittenberg S."/>
            <person name="Lehmann R."/>
            <person name="Liesegang H."/>
            <person name="Daniel R."/>
            <person name="Liebl W."/>
        </authorList>
    </citation>
    <scope>NUCLEOTIDE SEQUENCE</scope>
    <source>
        <strain>DSM 6192</strain>
    </source>
</reference>
<dbReference type="InterPro" id="IPR036388">
    <property type="entry name" value="WH-like_DNA-bd_sf"/>
</dbReference>
<dbReference type="Pfam" id="PF00392">
    <property type="entry name" value="GntR"/>
    <property type="match status" value="1"/>
</dbReference>
<dbReference type="GO" id="GO:0003700">
    <property type="term" value="F:DNA-binding transcription factor activity"/>
    <property type="evidence" value="ECO:0007669"/>
    <property type="project" value="InterPro"/>
</dbReference>
<dbReference type="GO" id="GO:0003677">
    <property type="term" value="F:DNA binding"/>
    <property type="evidence" value="ECO:0007669"/>
    <property type="project" value="UniProtKB-KW"/>
</dbReference>
<keyword evidence="2" id="KW-0238">DNA-binding</keyword>
<dbReference type="SMART" id="SM00345">
    <property type="entry name" value="HTH_GNTR"/>
    <property type="match status" value="1"/>
</dbReference>
<dbReference type="InterPro" id="IPR000524">
    <property type="entry name" value="Tscrpt_reg_HTH_GntR"/>
</dbReference>
<proteinExistence type="predicted"/>
<evidence type="ECO:0000256" key="2">
    <source>
        <dbReference type="ARBA" id="ARBA00023125"/>
    </source>
</evidence>
<dbReference type="SUPFAM" id="SSF46785">
    <property type="entry name" value="Winged helix' DNA-binding domain"/>
    <property type="match status" value="1"/>
</dbReference>
<dbReference type="PROSITE" id="PS50949">
    <property type="entry name" value="HTH_GNTR"/>
    <property type="match status" value="1"/>
</dbReference>
<dbReference type="RefSeq" id="WP_013314139.1">
    <property type="nucleotide sequence ID" value="NC_014484.1"/>
</dbReference>
<dbReference type="Proteomes" id="UP000001296">
    <property type="component" value="Chromosome"/>
</dbReference>
<evidence type="ECO:0000256" key="3">
    <source>
        <dbReference type="ARBA" id="ARBA00023163"/>
    </source>
</evidence>
<dbReference type="KEGG" id="sta:STHERM_c13590"/>
<dbReference type="CDD" id="cd07377">
    <property type="entry name" value="WHTH_GntR"/>
    <property type="match status" value="1"/>
</dbReference>
<dbReference type="eggNOG" id="COG1725">
    <property type="taxonomic scope" value="Bacteria"/>
</dbReference>
<dbReference type="PaxDb" id="665571-STHERM_c13590"/>
<evidence type="ECO:0000256" key="1">
    <source>
        <dbReference type="ARBA" id="ARBA00023015"/>
    </source>
</evidence>
<evidence type="ECO:0000313" key="5">
    <source>
        <dbReference type="EMBL" id="ADN02299.1"/>
    </source>
</evidence>
<evidence type="ECO:0000313" key="6">
    <source>
        <dbReference type="Proteomes" id="UP000001296"/>
    </source>
</evidence>
<dbReference type="HOGENOM" id="CLU_017584_10_0_12"/>
<dbReference type="EMBL" id="CP001698">
    <property type="protein sequence ID" value="ADN02299.1"/>
    <property type="molecule type" value="Genomic_DNA"/>
</dbReference>
<feature type="domain" description="HTH gntR-type" evidence="4">
    <location>
        <begin position="7"/>
        <end position="75"/>
    </location>
</feature>
<dbReference type="PANTHER" id="PTHR38445">
    <property type="entry name" value="HTH-TYPE TRANSCRIPTIONAL REPRESSOR YTRA"/>
    <property type="match status" value="1"/>
</dbReference>
<keyword evidence="1" id="KW-0805">Transcription regulation</keyword>
<dbReference type="Gene3D" id="1.10.287.100">
    <property type="match status" value="1"/>
</dbReference>
<accession>E0RU78</accession>
<dbReference type="InterPro" id="IPR036390">
    <property type="entry name" value="WH_DNA-bd_sf"/>
</dbReference>
<reference evidence="5 6" key="2">
    <citation type="journal article" date="2010" name="J. Bacteriol.">
        <title>Genome sequence of the polysaccharide-degrading, thermophilic anaerobe Spirochaeta thermophila DSM 6192.</title>
        <authorList>
            <person name="Angelov A."/>
            <person name="Liebl S."/>
            <person name="Ballschmiter M."/>
            <person name="Bomeke M."/>
            <person name="Lehmann R."/>
            <person name="Liesegang H."/>
            <person name="Daniel R."/>
            <person name="Liebl W."/>
        </authorList>
    </citation>
    <scope>NUCLEOTIDE SEQUENCE [LARGE SCALE GENOMIC DNA]</scope>
    <source>
        <strain evidence="6">ATCC 49972 / DSM 6192 / RI 19.B1</strain>
    </source>
</reference>
<dbReference type="AlphaFoldDB" id="E0RU78"/>
<keyword evidence="3" id="KW-0804">Transcription</keyword>
<gene>
    <name evidence="5" type="ordered locus">STHERM_c13590</name>
</gene>
<organism evidence="5 6">
    <name type="scientific">Winmispira thermophila (strain ATCC 49972 / DSM 6192 / RI 19.B1)</name>
    <name type="common">Spirochaeta thermophila</name>
    <dbReference type="NCBI Taxonomy" id="665571"/>
    <lineage>
        <taxon>Bacteria</taxon>
        <taxon>Pseudomonadati</taxon>
        <taxon>Spirochaetota</taxon>
        <taxon>Spirochaetia</taxon>
        <taxon>Winmispirales</taxon>
        <taxon>Winmispiraceae</taxon>
        <taxon>Winmispira</taxon>
    </lineage>
</organism>
<name>E0RU78_WINT6</name>
<dbReference type="Gene3D" id="1.10.10.10">
    <property type="entry name" value="Winged helix-like DNA-binding domain superfamily/Winged helix DNA-binding domain"/>
    <property type="match status" value="1"/>
</dbReference>
<evidence type="ECO:0000259" key="4">
    <source>
        <dbReference type="PROSITE" id="PS50949"/>
    </source>
</evidence>
<dbReference type="PANTHER" id="PTHR38445:SF10">
    <property type="entry name" value="GNTR-FAMILY TRANSCRIPTIONAL REGULATOR"/>
    <property type="match status" value="1"/>
</dbReference>
<sequence>MEFKETRPIYLQIADFICERILEGTFQEGGRIPSVRDLSMEMEVNPNTVLKSYGYLEAHGIIHKQRGTGFYVSPGAREKVRSLQKERFFNEVLPEVFATMDSLGIYPEELATYYHAWKEEEDEKKTH</sequence>
<protein>
    <submittedName>
        <fullName evidence="5">Transcriptional regulatory protein</fullName>
    </submittedName>
</protein>